<reference evidence="1" key="1">
    <citation type="submission" date="2020-08" db="EMBL/GenBank/DDBJ databases">
        <authorList>
            <person name="Cejkova D."/>
            <person name="Kubasova T."/>
            <person name="Jahodarova E."/>
            <person name="Rychlik I."/>
        </authorList>
    </citation>
    <scope>NUCLEOTIDE SEQUENCE</scope>
    <source>
        <strain evidence="1">An582</strain>
    </source>
</reference>
<dbReference type="RefSeq" id="WP_204907317.1">
    <property type="nucleotide sequence ID" value="NZ_JACJKS010000023.1"/>
</dbReference>
<comment type="caution">
    <text evidence="1">The sequence shown here is derived from an EMBL/GenBank/DDBJ whole genome shotgun (WGS) entry which is preliminary data.</text>
</comment>
<protein>
    <submittedName>
        <fullName evidence="1">Uncharacterized protein</fullName>
    </submittedName>
</protein>
<dbReference type="AlphaFoldDB" id="A0A939BHM5"/>
<reference evidence="1" key="2">
    <citation type="journal article" date="2021" name="Sci. Rep.">
        <title>The distribution of antibiotic resistance genes in chicken gut microbiota commensals.</title>
        <authorList>
            <person name="Juricova H."/>
            <person name="Matiasovicova J."/>
            <person name="Kubasova T."/>
            <person name="Cejkova D."/>
            <person name="Rychlik I."/>
        </authorList>
    </citation>
    <scope>NUCLEOTIDE SEQUENCE</scope>
    <source>
        <strain evidence="1">An582</strain>
    </source>
</reference>
<name>A0A939BHM5_9CLOT</name>
<dbReference type="EMBL" id="JACJKS010000023">
    <property type="protein sequence ID" value="MBM6949315.1"/>
    <property type="molecule type" value="Genomic_DNA"/>
</dbReference>
<evidence type="ECO:0000313" key="1">
    <source>
        <dbReference type="EMBL" id="MBM6949315.1"/>
    </source>
</evidence>
<accession>A0A939BHM5</accession>
<organism evidence="1 2">
    <name type="scientific">Mordavella massiliensis</name>
    <dbReference type="NCBI Taxonomy" id="1871024"/>
    <lineage>
        <taxon>Bacteria</taxon>
        <taxon>Bacillati</taxon>
        <taxon>Bacillota</taxon>
        <taxon>Clostridia</taxon>
        <taxon>Eubacteriales</taxon>
        <taxon>Clostridiaceae</taxon>
        <taxon>Mordavella</taxon>
    </lineage>
</organism>
<dbReference type="Proteomes" id="UP000705508">
    <property type="component" value="Unassembled WGS sequence"/>
</dbReference>
<proteinExistence type="predicted"/>
<evidence type="ECO:0000313" key="2">
    <source>
        <dbReference type="Proteomes" id="UP000705508"/>
    </source>
</evidence>
<sequence length="76" mass="9040">MEYPKKVMNKKELLDMGFTRSYLDRAISVPGQTFAWRMNPANKSSPVMFDTQKFDQWRLREIAVAERARNQRQVVM</sequence>
<gene>
    <name evidence="1" type="ORF">H6A20_11770</name>
</gene>